<dbReference type="Proteomes" id="UP000070501">
    <property type="component" value="Unassembled WGS sequence"/>
</dbReference>
<feature type="compositionally biased region" description="Low complexity" evidence="1">
    <location>
        <begin position="511"/>
        <end position="522"/>
    </location>
</feature>
<dbReference type="InParanoid" id="A0A136JAJ4"/>
<evidence type="ECO:0000313" key="2">
    <source>
        <dbReference type="EMBL" id="KXJ94204.1"/>
    </source>
</evidence>
<feature type="compositionally biased region" description="Low complexity" evidence="1">
    <location>
        <begin position="568"/>
        <end position="579"/>
    </location>
</feature>
<name>A0A136JAJ4_9PEZI</name>
<keyword evidence="3" id="KW-1185">Reference proteome</keyword>
<accession>A0A136JAJ4</accession>
<sequence length="765" mass="79212">MAPNFRTATQTRRSNRAGYVEHDDFEGLPVRQWRQEWVKIAPPPTVETVQKNDIWDLELPHGMPKDSNLLPPHTQELLRAARSGRLYKRPAPTDDDDGDNENAAPEKQDKKDDEDTSEKGFQVKVWKQIARTAEGAAVSHLAKRRKNTVTLSSDMPALATSGPTVMRATVRRVDAAGNPYTQEVTLNEGVTVDGEIISTTVVPASSGAAAGLDTTAPTPVRRRPPPPKRKSKGPGRGRKKKLQLPLAPGAAAGAAGHASGVNADGTMTQAVTQEGVDGENKDSEMADEDDDGDDGDEGDEDDEEDDEDDDNQEGENTPVADGGEPNQAQATTSTLSVQDQSNPVPMDISDDRPISASAPAPSLPSAPSPTGTPTLEGSPLKAVMTAQSPPMAAHDNLSDHPSTLHAESAPDVIESIEAPQPAAQVQAAQEATDFEPSQVLSPADRSGREENLDKIMADVPSASEDRRLDQAQLPEADFGSDAMAVDQDQAATEGKLPSPRAAASTEPITLAPAVAAESAAESMDPEPAPTPVIGGGPLKSPPLVDEIASIAPKAAEGLDEQTGKAVEPEPVASEAEVTPMPIVEPTAVPRASAEAEQPAATAADGPGDTAGPSADAPTPDLYSGLEAALDGDRKDSSSEAAPAPVEVEINLSTTVPEPSADQPVASPPPPSALSAEPTGPILPTTTVTEEPEDAAPAAASADEDKKDAAEVQSKKEVPATELDVATGAPSRSPEQLAIATAPVENSTSTDEAGSGTAGDEKPEAP</sequence>
<feature type="region of interest" description="Disordered" evidence="1">
    <location>
        <begin position="552"/>
        <end position="765"/>
    </location>
</feature>
<feature type="region of interest" description="Disordered" evidence="1">
    <location>
        <begin position="58"/>
        <end position="122"/>
    </location>
</feature>
<evidence type="ECO:0008006" key="4">
    <source>
        <dbReference type="Google" id="ProtNLM"/>
    </source>
</evidence>
<feature type="region of interest" description="Disordered" evidence="1">
    <location>
        <begin position="1"/>
        <end position="20"/>
    </location>
</feature>
<dbReference type="AlphaFoldDB" id="A0A136JAJ4"/>
<evidence type="ECO:0000313" key="3">
    <source>
        <dbReference type="Proteomes" id="UP000070501"/>
    </source>
</evidence>
<dbReference type="PANTHER" id="PTHR35711:SF1">
    <property type="entry name" value="ECTODERMAL, ISOFORM F"/>
    <property type="match status" value="1"/>
</dbReference>
<feature type="compositionally biased region" description="Basic and acidic residues" evidence="1">
    <location>
        <begin position="702"/>
        <end position="718"/>
    </location>
</feature>
<protein>
    <recommendedName>
        <fullName evidence="4">Apopolysialoglycoprotein</fullName>
    </recommendedName>
</protein>
<feature type="compositionally biased region" description="Polar residues" evidence="1">
    <location>
        <begin position="1"/>
        <end position="12"/>
    </location>
</feature>
<feature type="compositionally biased region" description="Basic and acidic residues" evidence="1">
    <location>
        <begin position="445"/>
        <end position="456"/>
    </location>
</feature>
<gene>
    <name evidence="2" type="ORF">Micbo1qcDRAFT_42202</name>
</gene>
<dbReference type="OrthoDB" id="275715at2759"/>
<organism evidence="2 3">
    <name type="scientific">Microdochium bolleyi</name>
    <dbReference type="NCBI Taxonomy" id="196109"/>
    <lineage>
        <taxon>Eukaryota</taxon>
        <taxon>Fungi</taxon>
        <taxon>Dikarya</taxon>
        <taxon>Ascomycota</taxon>
        <taxon>Pezizomycotina</taxon>
        <taxon>Sordariomycetes</taxon>
        <taxon>Xylariomycetidae</taxon>
        <taxon>Xylariales</taxon>
        <taxon>Microdochiaceae</taxon>
        <taxon>Microdochium</taxon>
    </lineage>
</organism>
<feature type="compositionally biased region" description="Low complexity" evidence="1">
    <location>
        <begin position="591"/>
        <end position="617"/>
    </location>
</feature>
<reference evidence="3" key="1">
    <citation type="submission" date="2016-02" db="EMBL/GenBank/DDBJ databases">
        <title>Draft genome sequence of Microdochium bolleyi, a fungal endophyte of beachgrass.</title>
        <authorList>
            <consortium name="DOE Joint Genome Institute"/>
            <person name="David A.S."/>
            <person name="May G."/>
            <person name="Haridas S."/>
            <person name="Lim J."/>
            <person name="Wang M."/>
            <person name="Labutti K."/>
            <person name="Lipzen A."/>
            <person name="Barry K."/>
            <person name="Grigoriev I.V."/>
        </authorList>
    </citation>
    <scope>NUCLEOTIDE SEQUENCE [LARGE SCALE GENOMIC DNA]</scope>
    <source>
        <strain evidence="3">J235TASD1</strain>
    </source>
</reference>
<feature type="compositionally biased region" description="Basic residues" evidence="1">
    <location>
        <begin position="220"/>
        <end position="242"/>
    </location>
</feature>
<feature type="compositionally biased region" description="Basic and acidic residues" evidence="1">
    <location>
        <begin position="104"/>
        <end position="113"/>
    </location>
</feature>
<dbReference type="PANTHER" id="PTHR35711">
    <property type="entry name" value="EXPRESSED PROTEIN"/>
    <property type="match status" value="1"/>
</dbReference>
<evidence type="ECO:0000256" key="1">
    <source>
        <dbReference type="SAM" id="MobiDB-lite"/>
    </source>
</evidence>
<feature type="compositionally biased region" description="Low complexity" evidence="1">
    <location>
        <begin position="417"/>
        <end position="431"/>
    </location>
</feature>
<feature type="compositionally biased region" description="Acidic residues" evidence="1">
    <location>
        <begin position="285"/>
        <end position="313"/>
    </location>
</feature>
<feature type="region of interest" description="Disordered" evidence="1">
    <location>
        <begin position="201"/>
        <end position="540"/>
    </location>
</feature>
<dbReference type="STRING" id="196109.A0A136JAJ4"/>
<dbReference type="EMBL" id="KQ964247">
    <property type="protein sequence ID" value="KXJ94204.1"/>
    <property type="molecule type" value="Genomic_DNA"/>
</dbReference>
<proteinExistence type="predicted"/>
<feature type="compositionally biased region" description="Low complexity" evidence="1">
    <location>
        <begin position="247"/>
        <end position="263"/>
    </location>
</feature>
<feature type="compositionally biased region" description="Polar residues" evidence="1">
    <location>
        <begin position="326"/>
        <end position="343"/>
    </location>
</feature>